<evidence type="ECO:0000256" key="2">
    <source>
        <dbReference type="SAM" id="SignalP"/>
    </source>
</evidence>
<sequence length="792" mass="88946">MFRKIQGIAACLLLFSIFLHMLAPQAEAADPKIKISIEPGFDGYIKRSMAMPMKVQIENKGEAFSGTLMFQFQPTYEYGGAQALKVELPKGSSKTYSISLPGYTDDNYNGNVLNKSIYLYEGDWQNGKEVDYSGPKILTPKYYDESQDIIGVLSQKYDRLTELRVLPSTDSTMIELTKEELPSRSMGLEMLSYLIIDEYGIATLDAAQQEALKGWIKSGGILIAGASPNGAQQYGSIYDLLPMKMDKEVKLETALFTKKEKDRPSFSYIPGFIGDVEKGAEILTKSGEFPAVVKKQYGNGVIVQTGFSLGDQPLASWKGYGPWLEKILNQADINSFSSTENFLEQAQWELNEPNSYFDDTTLSIGQLLFLLCAYIVIIVPILYVVLKKIDKREHAWWIIPLIACITSVLTFTVGAKDRLAQPQLNQLGIYHSKDGQLVGLQSDVLLSNKGGDYALSFPKNEMTALPMTQESLGGNIKRSPILEEKAIDTELIFPNVEYWSTRSLLGKVYKGNVGQFKTDLTVENKTLTGTIHNETPYDFKELLIMSGQERINLGKLKKGETLTVKEKLKGDFLIEPYAVTSGPMNNWNAGQKIDLDKIRRDQLLYVTETFFFSGVNAGTDPVIAGVTSDSIVDIKVSKKPKKNIDNLIFQTFEPETIFSGDVTLSKEMFKSWVDVIRGSYDEEAGIGEHWFEIGEYEYFSQVPLIMKDHSFKAKQLLIKFSKQKIQYQLYNFSTEKYEPIPAEERSISIEGQEKISSYISKEGDIQIKIIKESEDDSSLRVPEINVKGEVTK</sequence>
<feature type="transmembrane region" description="Helical" evidence="1">
    <location>
        <begin position="367"/>
        <end position="386"/>
    </location>
</feature>
<keyword evidence="1" id="KW-0472">Membrane</keyword>
<feature type="signal peptide" evidence="2">
    <location>
        <begin position="1"/>
        <end position="28"/>
    </location>
</feature>
<dbReference type="EMBL" id="NUEQ01000013">
    <property type="protein sequence ID" value="PEJ35105.1"/>
    <property type="molecule type" value="Genomic_DNA"/>
</dbReference>
<comment type="caution">
    <text evidence="3">The sequence shown here is derived from an EMBL/GenBank/DDBJ whole genome shotgun (WGS) entry which is preliminary data.</text>
</comment>
<dbReference type="RefSeq" id="WP_098175372.1">
    <property type="nucleotide sequence ID" value="NZ_NUEQ01000013.1"/>
</dbReference>
<feature type="transmembrane region" description="Helical" evidence="1">
    <location>
        <begin position="395"/>
        <end position="415"/>
    </location>
</feature>
<keyword evidence="1" id="KW-0812">Transmembrane</keyword>
<evidence type="ECO:0000313" key="4">
    <source>
        <dbReference type="Proteomes" id="UP000220106"/>
    </source>
</evidence>
<gene>
    <name evidence="3" type="ORF">CN689_07250</name>
</gene>
<dbReference type="AlphaFoldDB" id="A0AAX0S5S3"/>
<dbReference type="Gene3D" id="3.40.50.880">
    <property type="match status" value="1"/>
</dbReference>
<dbReference type="Proteomes" id="UP000220106">
    <property type="component" value="Unassembled WGS sequence"/>
</dbReference>
<evidence type="ECO:0008006" key="5">
    <source>
        <dbReference type="Google" id="ProtNLM"/>
    </source>
</evidence>
<dbReference type="InterPro" id="IPR029062">
    <property type="entry name" value="Class_I_gatase-like"/>
</dbReference>
<keyword evidence="1" id="KW-1133">Transmembrane helix</keyword>
<name>A0AAX0S5S3_9BACI</name>
<accession>A0AAX0S5S3</accession>
<evidence type="ECO:0000256" key="1">
    <source>
        <dbReference type="SAM" id="Phobius"/>
    </source>
</evidence>
<organism evidence="3 4">
    <name type="scientific">Peribacillus butanolivorans</name>
    <dbReference type="NCBI Taxonomy" id="421767"/>
    <lineage>
        <taxon>Bacteria</taxon>
        <taxon>Bacillati</taxon>
        <taxon>Bacillota</taxon>
        <taxon>Bacilli</taxon>
        <taxon>Bacillales</taxon>
        <taxon>Bacillaceae</taxon>
        <taxon>Peribacillus</taxon>
    </lineage>
</organism>
<proteinExistence type="predicted"/>
<keyword evidence="2" id="KW-0732">Signal</keyword>
<evidence type="ECO:0000313" key="3">
    <source>
        <dbReference type="EMBL" id="PEJ35105.1"/>
    </source>
</evidence>
<protein>
    <recommendedName>
        <fullName evidence="5">DUF4350 domain-containing protein</fullName>
    </recommendedName>
</protein>
<reference evidence="3 4" key="1">
    <citation type="submission" date="2017-09" db="EMBL/GenBank/DDBJ databases">
        <title>Large-scale bioinformatics analysis of Bacillus genomes uncovers conserved roles of natural products in bacterial physiology.</title>
        <authorList>
            <consortium name="Agbiome Team Llc"/>
            <person name="Bleich R.M."/>
            <person name="Kirk G.J."/>
            <person name="Santa Maria K.C."/>
            <person name="Allen S.E."/>
            <person name="Farag S."/>
            <person name="Shank E.A."/>
            <person name="Bowers A."/>
        </authorList>
    </citation>
    <scope>NUCLEOTIDE SEQUENCE [LARGE SCALE GENOMIC DNA]</scope>
    <source>
        <strain evidence="3 4">AFS003229</strain>
    </source>
</reference>
<dbReference type="SUPFAM" id="SSF52317">
    <property type="entry name" value="Class I glutamine amidotransferase-like"/>
    <property type="match status" value="1"/>
</dbReference>
<feature type="chain" id="PRO_5043937065" description="DUF4350 domain-containing protein" evidence="2">
    <location>
        <begin position="29"/>
        <end position="792"/>
    </location>
</feature>